<keyword evidence="2" id="KW-1185">Reference proteome</keyword>
<dbReference type="EMBL" id="VIEB01000464">
    <property type="protein sequence ID" value="TQD89981.1"/>
    <property type="molecule type" value="Genomic_DNA"/>
</dbReference>
<evidence type="ECO:0000313" key="2">
    <source>
        <dbReference type="Proteomes" id="UP000315295"/>
    </source>
</evidence>
<protein>
    <submittedName>
        <fullName evidence="1">Uncharacterized protein</fullName>
    </submittedName>
</protein>
<sequence>MPPPAVDVVRGMVHRGVDGLQIERGLTTELPVTQAVSSIIPLQLPKTWKSKRLPF</sequence>
<gene>
    <name evidence="1" type="ORF">C1H46_024465</name>
</gene>
<dbReference type="AlphaFoldDB" id="A0A540LTZ1"/>
<comment type="caution">
    <text evidence="1">The sequence shown here is derived from an EMBL/GenBank/DDBJ whole genome shotgun (WGS) entry which is preliminary data.</text>
</comment>
<name>A0A540LTZ1_MALBA</name>
<evidence type="ECO:0000313" key="1">
    <source>
        <dbReference type="EMBL" id="TQD89981.1"/>
    </source>
</evidence>
<proteinExistence type="predicted"/>
<organism evidence="1 2">
    <name type="scientific">Malus baccata</name>
    <name type="common">Siberian crab apple</name>
    <name type="synonym">Pyrus baccata</name>
    <dbReference type="NCBI Taxonomy" id="106549"/>
    <lineage>
        <taxon>Eukaryota</taxon>
        <taxon>Viridiplantae</taxon>
        <taxon>Streptophyta</taxon>
        <taxon>Embryophyta</taxon>
        <taxon>Tracheophyta</taxon>
        <taxon>Spermatophyta</taxon>
        <taxon>Magnoliopsida</taxon>
        <taxon>eudicotyledons</taxon>
        <taxon>Gunneridae</taxon>
        <taxon>Pentapetalae</taxon>
        <taxon>rosids</taxon>
        <taxon>fabids</taxon>
        <taxon>Rosales</taxon>
        <taxon>Rosaceae</taxon>
        <taxon>Amygdaloideae</taxon>
        <taxon>Maleae</taxon>
        <taxon>Malus</taxon>
    </lineage>
</organism>
<dbReference type="Proteomes" id="UP000315295">
    <property type="component" value="Unassembled WGS sequence"/>
</dbReference>
<accession>A0A540LTZ1</accession>
<reference evidence="1 2" key="1">
    <citation type="journal article" date="2019" name="G3 (Bethesda)">
        <title>Sequencing of a Wild Apple (Malus baccata) Genome Unravels the Differences Between Cultivated and Wild Apple Species Regarding Disease Resistance and Cold Tolerance.</title>
        <authorList>
            <person name="Chen X."/>
        </authorList>
    </citation>
    <scope>NUCLEOTIDE SEQUENCE [LARGE SCALE GENOMIC DNA]</scope>
    <source>
        <strain evidence="2">cv. Shandingzi</strain>
        <tissue evidence="1">Leaves</tissue>
    </source>
</reference>